<evidence type="ECO:0008006" key="3">
    <source>
        <dbReference type="Google" id="ProtNLM"/>
    </source>
</evidence>
<dbReference type="GO" id="GO:0055085">
    <property type="term" value="P:transmembrane transport"/>
    <property type="evidence" value="ECO:0007669"/>
    <property type="project" value="InterPro"/>
</dbReference>
<dbReference type="NCBIfam" id="TIGR01098">
    <property type="entry name" value="3A0109s03R"/>
    <property type="match status" value="1"/>
</dbReference>
<keyword evidence="1" id="KW-0732">Signal</keyword>
<reference evidence="2" key="1">
    <citation type="submission" date="2018-06" db="EMBL/GenBank/DDBJ databases">
        <authorList>
            <person name="Zhirakovskaya E."/>
        </authorList>
    </citation>
    <scope>NUCLEOTIDE SEQUENCE</scope>
</reference>
<dbReference type="PANTHER" id="PTHR35841">
    <property type="entry name" value="PHOSPHONATES-BINDING PERIPLASMIC PROTEIN"/>
    <property type="match status" value="1"/>
</dbReference>
<name>A0A3B0XYC0_9ZZZZ</name>
<evidence type="ECO:0000256" key="1">
    <source>
        <dbReference type="ARBA" id="ARBA00022729"/>
    </source>
</evidence>
<dbReference type="SUPFAM" id="SSF53850">
    <property type="entry name" value="Periplasmic binding protein-like II"/>
    <property type="match status" value="1"/>
</dbReference>
<proteinExistence type="predicted"/>
<evidence type="ECO:0000313" key="2">
    <source>
        <dbReference type="EMBL" id="VAW61264.1"/>
    </source>
</evidence>
<dbReference type="Pfam" id="PF12974">
    <property type="entry name" value="Phosphonate-bd"/>
    <property type="match status" value="1"/>
</dbReference>
<accession>A0A3B0XYC0</accession>
<sequence>MRTLNLAFLTFVAILFSFSSVIQAHDTTEPAHNFIVTGVAKNSSNSILLEKFKSYLTKHSGIHLNLVYAKNYTDLSKKMHNDPLAIGWTRGVPYVQDHALYNQQLIAVPTFNQKPTYYSLVLTDNDRTEKTLADFKGDVLAFSDIRSNSGFLSPTYALYKQGIDIKKHFRYLLNARNHEGSIVALLNGLADVAAVDEYIWLSFIKDDPQAKKKLRIVERMGPYPFTPIVASKDVTQTDIKKLTAALVNMKNDDQGKVILKNFVLDGFVEKPHAFYNPIALMLEYVDIDNAN</sequence>
<dbReference type="InterPro" id="IPR005770">
    <property type="entry name" value="PhnD"/>
</dbReference>
<dbReference type="Gene3D" id="3.40.190.10">
    <property type="entry name" value="Periplasmic binding protein-like II"/>
    <property type="match status" value="2"/>
</dbReference>
<protein>
    <recommendedName>
        <fullName evidence="3">Phosphonate ABC transporter phosphate-binding periplasmic component (TC 3.A.1.9.1)</fullName>
    </recommendedName>
</protein>
<gene>
    <name evidence="2" type="ORF">MNBD_GAMMA08-1422</name>
</gene>
<dbReference type="EMBL" id="UOFH01000178">
    <property type="protein sequence ID" value="VAW61264.1"/>
    <property type="molecule type" value="Genomic_DNA"/>
</dbReference>
<organism evidence="2">
    <name type="scientific">hydrothermal vent metagenome</name>
    <dbReference type="NCBI Taxonomy" id="652676"/>
    <lineage>
        <taxon>unclassified sequences</taxon>
        <taxon>metagenomes</taxon>
        <taxon>ecological metagenomes</taxon>
    </lineage>
</organism>
<dbReference type="GO" id="GO:0043190">
    <property type="term" value="C:ATP-binding cassette (ABC) transporter complex"/>
    <property type="evidence" value="ECO:0007669"/>
    <property type="project" value="InterPro"/>
</dbReference>
<dbReference type="AlphaFoldDB" id="A0A3B0XYC0"/>
<dbReference type="PANTHER" id="PTHR35841:SF1">
    <property type="entry name" value="PHOSPHONATES-BINDING PERIPLASMIC PROTEIN"/>
    <property type="match status" value="1"/>
</dbReference>